<evidence type="ECO:0000313" key="3">
    <source>
        <dbReference type="Proteomes" id="UP000284403"/>
    </source>
</evidence>
<feature type="compositionally biased region" description="Low complexity" evidence="1">
    <location>
        <begin position="272"/>
        <end position="286"/>
    </location>
</feature>
<accession>A0A422PMS5</accession>
<feature type="region of interest" description="Disordered" evidence="1">
    <location>
        <begin position="100"/>
        <end position="120"/>
    </location>
</feature>
<keyword evidence="3" id="KW-1185">Reference proteome</keyword>
<feature type="region of interest" description="Disordered" evidence="1">
    <location>
        <begin position="208"/>
        <end position="290"/>
    </location>
</feature>
<dbReference type="Proteomes" id="UP000284403">
    <property type="component" value="Unassembled WGS sequence"/>
</dbReference>
<dbReference type="RefSeq" id="XP_029228681.1">
    <property type="nucleotide sequence ID" value="XM_029371173.1"/>
</dbReference>
<proteinExistence type="predicted"/>
<dbReference type="AlphaFoldDB" id="A0A422PMS5"/>
<gene>
    <name evidence="2" type="ORF">Tco025E_04261</name>
</gene>
<feature type="region of interest" description="Disordered" evidence="1">
    <location>
        <begin position="1"/>
        <end position="21"/>
    </location>
</feature>
<evidence type="ECO:0000256" key="1">
    <source>
        <dbReference type="SAM" id="MobiDB-lite"/>
    </source>
</evidence>
<feature type="region of interest" description="Disordered" evidence="1">
    <location>
        <begin position="302"/>
        <end position="327"/>
    </location>
</feature>
<protein>
    <submittedName>
        <fullName evidence="2">Uncharacterized protein</fullName>
    </submittedName>
</protein>
<dbReference type="EMBL" id="MKKU01000217">
    <property type="protein sequence ID" value="RNF19014.1"/>
    <property type="molecule type" value="Genomic_DNA"/>
</dbReference>
<organism evidence="2 3">
    <name type="scientific">Trypanosoma conorhini</name>
    <dbReference type="NCBI Taxonomy" id="83891"/>
    <lineage>
        <taxon>Eukaryota</taxon>
        <taxon>Discoba</taxon>
        <taxon>Euglenozoa</taxon>
        <taxon>Kinetoplastea</taxon>
        <taxon>Metakinetoplastina</taxon>
        <taxon>Trypanosomatida</taxon>
        <taxon>Trypanosomatidae</taxon>
        <taxon>Trypanosoma</taxon>
    </lineage>
</organism>
<feature type="region of interest" description="Disordered" evidence="1">
    <location>
        <begin position="339"/>
        <end position="362"/>
    </location>
</feature>
<name>A0A422PMS5_9TRYP</name>
<reference evidence="2 3" key="1">
    <citation type="journal article" date="2018" name="BMC Genomics">
        <title>Genomic comparison of Trypanosoma conorhini and Trypanosoma rangeli to Trypanosoma cruzi strains of high and low virulence.</title>
        <authorList>
            <person name="Bradwell K.R."/>
            <person name="Koparde V.N."/>
            <person name="Matveyev A.V."/>
            <person name="Serrano M.G."/>
            <person name="Alves J.M."/>
            <person name="Parikh H."/>
            <person name="Huang B."/>
            <person name="Lee V."/>
            <person name="Espinosa-Alvarez O."/>
            <person name="Ortiz P.A."/>
            <person name="Costa-Martins A.G."/>
            <person name="Teixeira M.M."/>
            <person name="Buck G.A."/>
        </authorList>
    </citation>
    <scope>NUCLEOTIDE SEQUENCE [LARGE SCALE GENOMIC DNA]</scope>
    <source>
        <strain evidence="2 3">025E</strain>
    </source>
</reference>
<evidence type="ECO:0000313" key="2">
    <source>
        <dbReference type="EMBL" id="RNF19014.1"/>
    </source>
</evidence>
<comment type="caution">
    <text evidence="2">The sequence shown here is derived from an EMBL/GenBank/DDBJ whole genome shotgun (WGS) entry which is preliminary data.</text>
</comment>
<sequence length="362" mass="40423">MPTALVTSGDRRRGSRTSWCSRSLGSRRRRGWAGVRPGPTCIRGVFLRGKEEEYRGKKHIDPHHIGLSDETKREEGRYGKRRVQGFSGGCKDTVFSLLGGSDNGAPPEPNRVKPLSKHSSTSVQVAEARVLDIARNPSYAEAAREVLRHAGNPSIVREEERLSRRIAAVEYAKGSRARCAALQEQHKAVDLGTPGDKIQVQVPFALDQSAPRPDNVPEHRGVHYRNAESSPQPEKPARRCGGAAQHRGLRDHVQLSQNEYPDPPAVGVRTVPRISTRPSSSQQRSSACLDEEMLRRSRARCHQSASQRMPDFIFGRPPPPEAPHKTLRGITEERWKKEETRAAERRTGRAMTHQSHKVTALW</sequence>
<dbReference type="GeneID" id="40317872"/>
<dbReference type="OrthoDB" id="271468at2759"/>